<dbReference type="SUPFAM" id="SSF49373">
    <property type="entry name" value="Invasin/intimin cell-adhesion fragments"/>
    <property type="match status" value="1"/>
</dbReference>
<dbReference type="RefSeq" id="WP_249315018.1">
    <property type="nucleotide sequence ID" value="NZ_JACRSR010000001.1"/>
</dbReference>
<dbReference type="SMART" id="SM00635">
    <property type="entry name" value="BID_2"/>
    <property type="match status" value="1"/>
</dbReference>
<evidence type="ECO:0000313" key="5">
    <source>
        <dbReference type="EMBL" id="MBC8530950.1"/>
    </source>
</evidence>
<feature type="chain" id="PRO_5038403476" evidence="3">
    <location>
        <begin position="28"/>
        <end position="623"/>
    </location>
</feature>
<reference evidence="5" key="1">
    <citation type="submission" date="2020-08" db="EMBL/GenBank/DDBJ databases">
        <title>Genome public.</title>
        <authorList>
            <person name="Liu C."/>
            <person name="Sun Q."/>
        </authorList>
    </citation>
    <scope>NUCLEOTIDE SEQUENCE</scope>
    <source>
        <strain evidence="5">NSJ-53</strain>
    </source>
</reference>
<feature type="signal peptide" evidence="3">
    <location>
        <begin position="1"/>
        <end position="27"/>
    </location>
</feature>
<evidence type="ECO:0000313" key="6">
    <source>
        <dbReference type="Proteomes" id="UP000623172"/>
    </source>
</evidence>
<keyword evidence="6" id="KW-1185">Reference proteome</keyword>
<dbReference type="SUPFAM" id="SSF51126">
    <property type="entry name" value="Pectin lyase-like"/>
    <property type="match status" value="1"/>
</dbReference>
<name>A0A926D212_9FIRM</name>
<dbReference type="Gene3D" id="2.160.20.10">
    <property type="entry name" value="Single-stranded right-handed beta-helix, Pectin lyase-like"/>
    <property type="match status" value="1"/>
</dbReference>
<feature type="transmembrane region" description="Helical" evidence="2">
    <location>
        <begin position="599"/>
        <end position="618"/>
    </location>
</feature>
<dbReference type="InterPro" id="IPR008964">
    <property type="entry name" value="Invasin/intimin_cell_adhesion"/>
</dbReference>
<feature type="compositionally biased region" description="Low complexity" evidence="1">
    <location>
        <begin position="551"/>
        <end position="586"/>
    </location>
</feature>
<evidence type="ECO:0000256" key="3">
    <source>
        <dbReference type="SAM" id="SignalP"/>
    </source>
</evidence>
<evidence type="ECO:0000256" key="2">
    <source>
        <dbReference type="SAM" id="Phobius"/>
    </source>
</evidence>
<evidence type="ECO:0000256" key="1">
    <source>
        <dbReference type="SAM" id="MobiDB-lite"/>
    </source>
</evidence>
<feature type="region of interest" description="Disordered" evidence="1">
    <location>
        <begin position="551"/>
        <end position="590"/>
    </location>
</feature>
<protein>
    <submittedName>
        <fullName evidence="5">Ig-like domain-containing protein</fullName>
    </submittedName>
</protein>
<dbReference type="Gene3D" id="2.60.40.1080">
    <property type="match status" value="1"/>
</dbReference>
<gene>
    <name evidence="5" type="ORF">H8696_03720</name>
</gene>
<dbReference type="EMBL" id="JACRSR010000001">
    <property type="protein sequence ID" value="MBC8530950.1"/>
    <property type="molecule type" value="Genomic_DNA"/>
</dbReference>
<dbReference type="Pfam" id="PF02368">
    <property type="entry name" value="Big_2"/>
    <property type="match status" value="1"/>
</dbReference>
<sequence>MKSSFRIFVTAVLVLAMLAAMSGAVLAEGEPAVNSTTGAGYNTIQDAIDSASPNDEIVIAPGSYAESLTIDKSLVLRSGGEGKVNLAGTMTITGGQVTLEGFSCEFTSTSSTQTSIVRIAGTSGQQVTFRNSTITQYGNLHGLWTNVPNAVITLDNTTVSAPNGAYPDTAQAITLHPLAAGITLNVVNGSKVTAPKYYAITSWAENAVINVTDSTLIGWAAIYLKTNAAGSAHNTTVNLTRSTLNGECPHGFGSSNGFSTIVLEGVSGCDLNMDAASTITAKGNANLQGVVTLNNGAGNNSADLKGTLVVGTVDTTPAFFFGDSSAGNEIILSETTRLQQNAGAAILLKDENSQAVNVFTHLEVAVNQAGDGDTLVLQGTCPLNNELVIDKALTIDGNKGGIEGSVKITHTGASIQNCDLSAAAVTVNADGANLSNNFWGDSPKPDNAVVYPIYTSGDMTDTTLQDQPPLTISAVPEKTMGDAPFTLEVIGGLDSIATEFSSSNPAVATVDSTGRVTLVGPGSAEITATKPATTLYNPVTARVTVTVKPAAVPTPSAGTPSPGSTPGSTLAPAPTASPAPGATPAAVTDIPSTGRSDEALFGVLFAVLVLGAFTLLAVKRHAR</sequence>
<dbReference type="InterPro" id="IPR003343">
    <property type="entry name" value="Big_2"/>
</dbReference>
<accession>A0A926D212</accession>
<dbReference type="InterPro" id="IPR011050">
    <property type="entry name" value="Pectin_lyase_fold/virulence"/>
</dbReference>
<organism evidence="5 6">
    <name type="scientific">Gehongia tenuis</name>
    <dbReference type="NCBI Taxonomy" id="2763655"/>
    <lineage>
        <taxon>Bacteria</taxon>
        <taxon>Bacillati</taxon>
        <taxon>Bacillota</taxon>
        <taxon>Clostridia</taxon>
        <taxon>Christensenellales</taxon>
        <taxon>Christensenellaceae</taxon>
        <taxon>Gehongia</taxon>
    </lineage>
</organism>
<keyword evidence="3" id="KW-0732">Signal</keyword>
<comment type="caution">
    <text evidence="5">The sequence shown here is derived from an EMBL/GenBank/DDBJ whole genome shotgun (WGS) entry which is preliminary data.</text>
</comment>
<proteinExistence type="predicted"/>
<dbReference type="AlphaFoldDB" id="A0A926D212"/>
<keyword evidence="2" id="KW-1133">Transmembrane helix</keyword>
<feature type="domain" description="BIG2" evidence="4">
    <location>
        <begin position="466"/>
        <end position="540"/>
    </location>
</feature>
<keyword evidence="2" id="KW-0812">Transmembrane</keyword>
<dbReference type="Proteomes" id="UP000623172">
    <property type="component" value="Unassembled WGS sequence"/>
</dbReference>
<evidence type="ECO:0000259" key="4">
    <source>
        <dbReference type="SMART" id="SM00635"/>
    </source>
</evidence>
<dbReference type="InterPro" id="IPR012334">
    <property type="entry name" value="Pectin_lyas_fold"/>
</dbReference>
<keyword evidence="2" id="KW-0472">Membrane</keyword>